<dbReference type="RefSeq" id="WP_339967878.1">
    <property type="nucleotide sequence ID" value="NZ_JBBHJY010000007.1"/>
</dbReference>
<sequence>MDISPPIAALQADPAEQVRAQHGLTAALAFWRESAGVRRVLAGFSRYAKGASLADQRELAGLFGGAEDAARDLVTPLLSGFALALAQQPLGVVLVRHFTDGVMSVLMLAREGDSLLTLTAIDFAGLAARPEPNSACFSPSDEWEVVLSGTGKARLVERCGDRIATHGLDLTPGLSLGRDGARETLIFDAADGVVLLLRL</sequence>
<evidence type="ECO:0000313" key="1">
    <source>
        <dbReference type="EMBL" id="MEJ6011018.1"/>
    </source>
</evidence>
<evidence type="ECO:0000313" key="2">
    <source>
        <dbReference type="Proteomes" id="UP001379235"/>
    </source>
</evidence>
<evidence type="ECO:0008006" key="3">
    <source>
        <dbReference type="Google" id="ProtNLM"/>
    </source>
</evidence>
<name>A0ABU8SCN3_9SPHN</name>
<gene>
    <name evidence="1" type="ORF">WG900_13930</name>
</gene>
<protein>
    <recommendedName>
        <fullName evidence="3">Histidine kinase</fullName>
    </recommendedName>
</protein>
<dbReference type="EMBL" id="JBBHJY010000007">
    <property type="protein sequence ID" value="MEJ6011018.1"/>
    <property type="molecule type" value="Genomic_DNA"/>
</dbReference>
<reference evidence="1 2" key="1">
    <citation type="submission" date="2024-03" db="EMBL/GenBank/DDBJ databases">
        <authorList>
            <person name="Jo J.-H."/>
        </authorList>
    </citation>
    <scope>NUCLEOTIDE SEQUENCE [LARGE SCALE GENOMIC DNA]</scope>
    <source>
        <strain evidence="1 2">AS3R-12</strain>
    </source>
</reference>
<organism evidence="1 2">
    <name type="scientific">Novosphingobium aquae</name>
    <dbReference type="NCBI Taxonomy" id="3133435"/>
    <lineage>
        <taxon>Bacteria</taxon>
        <taxon>Pseudomonadati</taxon>
        <taxon>Pseudomonadota</taxon>
        <taxon>Alphaproteobacteria</taxon>
        <taxon>Sphingomonadales</taxon>
        <taxon>Sphingomonadaceae</taxon>
        <taxon>Novosphingobium</taxon>
    </lineage>
</organism>
<proteinExistence type="predicted"/>
<dbReference type="Proteomes" id="UP001379235">
    <property type="component" value="Unassembled WGS sequence"/>
</dbReference>
<comment type="caution">
    <text evidence="1">The sequence shown here is derived from an EMBL/GenBank/DDBJ whole genome shotgun (WGS) entry which is preliminary data.</text>
</comment>
<accession>A0ABU8SCN3</accession>
<keyword evidence="2" id="KW-1185">Reference proteome</keyword>